<gene>
    <name evidence="2" type="ORF">M011DRAFT_472793</name>
</gene>
<evidence type="ECO:0000313" key="3">
    <source>
        <dbReference type="Proteomes" id="UP000799440"/>
    </source>
</evidence>
<feature type="compositionally biased region" description="Polar residues" evidence="1">
    <location>
        <begin position="54"/>
        <end position="68"/>
    </location>
</feature>
<dbReference type="EMBL" id="MU006624">
    <property type="protein sequence ID" value="KAF2741809.1"/>
    <property type="molecule type" value="Genomic_DNA"/>
</dbReference>
<evidence type="ECO:0000313" key="2">
    <source>
        <dbReference type="EMBL" id="KAF2741809.1"/>
    </source>
</evidence>
<reference evidence="2" key="1">
    <citation type="journal article" date="2020" name="Stud. Mycol.">
        <title>101 Dothideomycetes genomes: a test case for predicting lifestyles and emergence of pathogens.</title>
        <authorList>
            <person name="Haridas S."/>
            <person name="Albert R."/>
            <person name="Binder M."/>
            <person name="Bloem J."/>
            <person name="Labutti K."/>
            <person name="Salamov A."/>
            <person name="Andreopoulos B."/>
            <person name="Baker S."/>
            <person name="Barry K."/>
            <person name="Bills G."/>
            <person name="Bluhm B."/>
            <person name="Cannon C."/>
            <person name="Castanera R."/>
            <person name="Culley D."/>
            <person name="Daum C."/>
            <person name="Ezra D."/>
            <person name="Gonzalez J."/>
            <person name="Henrissat B."/>
            <person name="Kuo A."/>
            <person name="Liang C."/>
            <person name="Lipzen A."/>
            <person name="Lutzoni F."/>
            <person name="Magnuson J."/>
            <person name="Mondo S."/>
            <person name="Nolan M."/>
            <person name="Ohm R."/>
            <person name="Pangilinan J."/>
            <person name="Park H.-J."/>
            <person name="Ramirez L."/>
            <person name="Alfaro M."/>
            <person name="Sun H."/>
            <person name="Tritt A."/>
            <person name="Yoshinaga Y."/>
            <person name="Zwiers L.-H."/>
            <person name="Turgeon B."/>
            <person name="Goodwin S."/>
            <person name="Spatafora J."/>
            <person name="Crous P."/>
            <person name="Grigoriev I."/>
        </authorList>
    </citation>
    <scope>NUCLEOTIDE SEQUENCE</scope>
    <source>
        <strain evidence="2">CBS 119925</strain>
    </source>
</reference>
<sequence>MASPPPHLPSISIPRKRNSVSSISSAAKKRKPSQLRNAFSPESEGIGSPLRYSRSPSVDSVATGSIVNSVGGRKRKRKDGDTQSVTGSLRGAKAGSVVTGVEGEGGDKEGDVDEEEEDEEDEEMDAVLEGGRATEASLKQEKEHERFVTLPNLPLLLSKTSRHNADIKL</sequence>
<name>A0A6A6UVK8_9PLEO</name>
<proteinExistence type="predicted"/>
<protein>
    <submittedName>
        <fullName evidence="2">Uncharacterized protein</fullName>
    </submittedName>
</protein>
<keyword evidence="3" id="KW-1185">Reference proteome</keyword>
<evidence type="ECO:0000256" key="1">
    <source>
        <dbReference type="SAM" id="MobiDB-lite"/>
    </source>
</evidence>
<dbReference type="OrthoDB" id="28335at2759"/>
<dbReference type="Proteomes" id="UP000799440">
    <property type="component" value="Unassembled WGS sequence"/>
</dbReference>
<feature type="compositionally biased region" description="Acidic residues" evidence="1">
    <location>
        <begin position="110"/>
        <end position="126"/>
    </location>
</feature>
<accession>A0A6A6UVK8</accession>
<feature type="region of interest" description="Disordered" evidence="1">
    <location>
        <begin position="1"/>
        <end position="145"/>
    </location>
</feature>
<dbReference type="AlphaFoldDB" id="A0A6A6UVK8"/>
<organism evidence="2 3">
    <name type="scientific">Sporormia fimetaria CBS 119925</name>
    <dbReference type="NCBI Taxonomy" id="1340428"/>
    <lineage>
        <taxon>Eukaryota</taxon>
        <taxon>Fungi</taxon>
        <taxon>Dikarya</taxon>
        <taxon>Ascomycota</taxon>
        <taxon>Pezizomycotina</taxon>
        <taxon>Dothideomycetes</taxon>
        <taxon>Pleosporomycetidae</taxon>
        <taxon>Pleosporales</taxon>
        <taxon>Sporormiaceae</taxon>
        <taxon>Sporormia</taxon>
    </lineage>
</organism>